<dbReference type="FunCoup" id="C4JFB0">
    <property type="interactions" value="276"/>
</dbReference>
<organism evidence="11 12">
    <name type="scientific">Uncinocarpus reesii (strain UAMH 1704)</name>
    <dbReference type="NCBI Taxonomy" id="336963"/>
    <lineage>
        <taxon>Eukaryota</taxon>
        <taxon>Fungi</taxon>
        <taxon>Dikarya</taxon>
        <taxon>Ascomycota</taxon>
        <taxon>Pezizomycotina</taxon>
        <taxon>Eurotiomycetes</taxon>
        <taxon>Eurotiomycetidae</taxon>
        <taxon>Onygenales</taxon>
        <taxon>Onygenaceae</taxon>
        <taxon>Uncinocarpus</taxon>
    </lineage>
</organism>
<evidence type="ECO:0000256" key="1">
    <source>
        <dbReference type="ARBA" id="ARBA00001936"/>
    </source>
</evidence>
<comment type="catalytic activity">
    <reaction evidence="7">
        <text>O-phospho-L-seryl-[protein] + H2O = L-seryl-[protein] + phosphate</text>
        <dbReference type="Rhea" id="RHEA:20629"/>
        <dbReference type="Rhea" id="RHEA-COMP:9863"/>
        <dbReference type="Rhea" id="RHEA-COMP:11604"/>
        <dbReference type="ChEBI" id="CHEBI:15377"/>
        <dbReference type="ChEBI" id="CHEBI:29999"/>
        <dbReference type="ChEBI" id="CHEBI:43474"/>
        <dbReference type="ChEBI" id="CHEBI:83421"/>
        <dbReference type="EC" id="3.1.3.16"/>
    </reaction>
</comment>
<keyword evidence="7" id="KW-0963">Cytoplasm</keyword>
<dbReference type="KEGG" id="ure:UREG_02332"/>
<dbReference type="eggNOG" id="KOG0374">
    <property type="taxonomic scope" value="Eukaryota"/>
</dbReference>
<dbReference type="InterPro" id="IPR011159">
    <property type="entry name" value="PPPtase_PPZ/Ppq1"/>
</dbReference>
<accession>C4JFB0</accession>
<reference evidence="12" key="1">
    <citation type="journal article" date="2009" name="Genome Res.">
        <title>Comparative genomic analyses of the human fungal pathogens Coccidioides and their relatives.</title>
        <authorList>
            <person name="Sharpton T.J."/>
            <person name="Stajich J.E."/>
            <person name="Rounsley S.D."/>
            <person name="Gardner M.J."/>
            <person name="Wortman J.R."/>
            <person name="Jordar V.S."/>
            <person name="Maiti R."/>
            <person name="Kodira C.D."/>
            <person name="Neafsey D.E."/>
            <person name="Zeng Q."/>
            <person name="Hung C.-Y."/>
            <person name="McMahan C."/>
            <person name="Muszewska A."/>
            <person name="Grynberg M."/>
            <person name="Mandel M.A."/>
            <person name="Kellner E.M."/>
            <person name="Barker B.M."/>
            <person name="Galgiani J.N."/>
            <person name="Orbach M.J."/>
            <person name="Kirkland T.N."/>
            <person name="Cole G.T."/>
            <person name="Henn M.R."/>
            <person name="Birren B.W."/>
            <person name="Taylor J.W."/>
        </authorList>
    </citation>
    <scope>NUCLEOTIDE SEQUENCE [LARGE SCALE GENOMIC DNA]</scope>
    <source>
        <strain evidence="12">UAMH 1704</strain>
    </source>
</reference>
<evidence type="ECO:0000259" key="10">
    <source>
        <dbReference type="PROSITE" id="PS00125"/>
    </source>
</evidence>
<evidence type="ECO:0000256" key="4">
    <source>
        <dbReference type="ARBA" id="ARBA00022912"/>
    </source>
</evidence>
<dbReference type="InParanoid" id="C4JFB0"/>
<feature type="compositionally biased region" description="Polar residues" evidence="9">
    <location>
        <begin position="163"/>
        <end position="172"/>
    </location>
</feature>
<dbReference type="Pfam" id="PF16891">
    <property type="entry name" value="STPPase_N"/>
    <property type="match status" value="1"/>
</dbReference>
<dbReference type="InterPro" id="IPR050341">
    <property type="entry name" value="PP1_catalytic_subunit"/>
</dbReference>
<dbReference type="PANTHER" id="PTHR11668:SF484">
    <property type="entry name" value="SERINE_THREONINE-PROTEIN PHOSPHATASE PP-Z1-RELATED"/>
    <property type="match status" value="1"/>
</dbReference>
<dbReference type="PANTHER" id="PTHR11668">
    <property type="entry name" value="SERINE/THREONINE PROTEIN PHOSPHATASE"/>
    <property type="match status" value="1"/>
</dbReference>
<dbReference type="SMART" id="SM00156">
    <property type="entry name" value="PP2Ac"/>
    <property type="match status" value="1"/>
</dbReference>
<feature type="compositionally biased region" description="Low complexity" evidence="9">
    <location>
        <begin position="44"/>
        <end position="55"/>
    </location>
</feature>
<evidence type="ECO:0000256" key="2">
    <source>
        <dbReference type="ARBA" id="ARBA00022723"/>
    </source>
</evidence>
<dbReference type="InterPro" id="IPR004843">
    <property type="entry name" value="Calcineurin-like_PHP"/>
</dbReference>
<dbReference type="HOGENOM" id="CLU_004962_3_1_1"/>
<dbReference type="FunFam" id="3.60.21.10:FF:000006">
    <property type="entry name" value="Serine/threonine-protein phosphatase"/>
    <property type="match status" value="1"/>
</dbReference>
<evidence type="ECO:0000313" key="12">
    <source>
        <dbReference type="Proteomes" id="UP000002058"/>
    </source>
</evidence>
<dbReference type="GO" id="GO:0005737">
    <property type="term" value="C:cytoplasm"/>
    <property type="evidence" value="ECO:0007669"/>
    <property type="project" value="UniProtKB-SubCell"/>
</dbReference>
<dbReference type="EC" id="3.1.3.16" evidence="7 8"/>
<dbReference type="RefSeq" id="XP_002542816.1">
    <property type="nucleotide sequence ID" value="XM_002542770.1"/>
</dbReference>
<feature type="compositionally biased region" description="Pro residues" evidence="9">
    <location>
        <begin position="121"/>
        <end position="131"/>
    </location>
</feature>
<name>C4JFB0_UNCRE</name>
<dbReference type="PIRSF" id="PIRSF000909">
    <property type="entry name" value="PPPtase_PPZ"/>
    <property type="match status" value="1"/>
</dbReference>
<evidence type="ECO:0000256" key="5">
    <source>
        <dbReference type="ARBA" id="ARBA00023211"/>
    </source>
</evidence>
<dbReference type="SUPFAM" id="SSF56300">
    <property type="entry name" value="Metallo-dependent phosphatases"/>
    <property type="match status" value="1"/>
</dbReference>
<dbReference type="InterPro" id="IPR006186">
    <property type="entry name" value="Ser/Thr-sp_prot-phosphatase"/>
</dbReference>
<feature type="domain" description="Serine/threonine specific protein phosphatases" evidence="10">
    <location>
        <begin position="330"/>
        <end position="335"/>
    </location>
</feature>
<dbReference type="InterPro" id="IPR031675">
    <property type="entry name" value="STPPase_N"/>
</dbReference>
<dbReference type="InterPro" id="IPR029052">
    <property type="entry name" value="Metallo-depent_PP-like"/>
</dbReference>
<evidence type="ECO:0000256" key="7">
    <source>
        <dbReference type="PIRNR" id="PIRNR000909"/>
    </source>
</evidence>
<dbReference type="EMBL" id="CH476615">
    <property type="protein sequence ID" value="EEP77483.1"/>
    <property type="molecule type" value="Genomic_DNA"/>
</dbReference>
<dbReference type="STRING" id="336963.C4JFB0"/>
<evidence type="ECO:0000256" key="6">
    <source>
        <dbReference type="ARBA" id="ARBA00029458"/>
    </source>
</evidence>
<sequence>MGQQQSKGSGSRIPGAIAPDKAGPDSLQSYPSFSRSDTKDSGRSIRGSIRSKIPGTSKSDKYDSPRTSNGNLSRGDMGNGDKSDAASVRSTPSRSTRAASNASVITDQSAISQDEEEPQSPVAPNPPPSPPQSASLGRGHENVDAAQRSGEVDHVSEAPPTGAGQSTVSQKPGESILVKRDNMINPVLREFNGSSTPDSVSMNGSPMGIGSLKSIDVDDMITRLLDAGYSAKVTKAVCLKNAEIIAICAAARELLLSQPALVELAAPVKIVGDVHGQYTDLIRLFEMCGFPPASNYLFLGDYVDRGKQSLETILLLLCYKLKYPENFFLLRGNHECANVTRVYGFYDECKRRCNIKIWKTFVDTFNCLPIASIVAGKIFCVHGGLSPSLSHMDDIRGIARPTDVPDYGLLNDLLWSDPADMEEDWEPNERGVSYCFGKKVIMDFLQRHDFDLVCRAHMVVEDGYEFFNDRILVTVFSAPNYCGEFDNWGAIMSVSAELLCSFELLKPLDSSALKSHIKKGRNKRNSILNSPPALVSAQSY</sequence>
<dbReference type="OMA" id="AEIMAIC"/>
<dbReference type="OrthoDB" id="1930084at2759"/>
<dbReference type="Proteomes" id="UP000002058">
    <property type="component" value="Unassembled WGS sequence"/>
</dbReference>
<evidence type="ECO:0000256" key="9">
    <source>
        <dbReference type="SAM" id="MobiDB-lite"/>
    </source>
</evidence>
<dbReference type="GO" id="GO:0005634">
    <property type="term" value="C:nucleus"/>
    <property type="evidence" value="ECO:0007669"/>
    <property type="project" value="TreeGrafter"/>
</dbReference>
<dbReference type="Pfam" id="PF00149">
    <property type="entry name" value="Metallophos"/>
    <property type="match status" value="1"/>
</dbReference>
<dbReference type="PRINTS" id="PR00114">
    <property type="entry name" value="STPHPHTASE"/>
</dbReference>
<dbReference type="GeneID" id="8439145"/>
<dbReference type="GO" id="GO:0046872">
    <property type="term" value="F:metal ion binding"/>
    <property type="evidence" value="ECO:0007669"/>
    <property type="project" value="UniProtKB-UniRule"/>
</dbReference>
<proteinExistence type="inferred from homology"/>
<comment type="subcellular location">
    <subcellularLocation>
        <location evidence="7">Cytoplasm</location>
    </subcellularLocation>
</comment>
<feature type="compositionally biased region" description="Polar residues" evidence="9">
    <location>
        <begin position="26"/>
        <end position="35"/>
    </location>
</feature>
<evidence type="ECO:0000256" key="3">
    <source>
        <dbReference type="ARBA" id="ARBA00022801"/>
    </source>
</evidence>
<dbReference type="GO" id="GO:0004722">
    <property type="term" value="F:protein serine/threonine phosphatase activity"/>
    <property type="evidence" value="ECO:0007669"/>
    <property type="project" value="UniProtKB-UniRule"/>
</dbReference>
<dbReference type="AlphaFoldDB" id="C4JFB0"/>
<gene>
    <name evidence="11" type="ORF">UREG_02332</name>
</gene>
<feature type="region of interest" description="Disordered" evidence="9">
    <location>
        <begin position="1"/>
        <end position="179"/>
    </location>
</feature>
<protein>
    <recommendedName>
        <fullName evidence="7 8">Serine/threonine-protein phosphatase</fullName>
        <ecNumber evidence="7 8">3.1.3.16</ecNumber>
    </recommendedName>
</protein>
<keyword evidence="4 7" id="KW-0904">Protein phosphatase</keyword>
<comment type="cofactor">
    <cofactor evidence="1 7">
        <name>Mn(2+)</name>
        <dbReference type="ChEBI" id="CHEBI:29035"/>
    </cofactor>
</comment>
<evidence type="ECO:0000256" key="8">
    <source>
        <dbReference type="RuleBase" id="RU004273"/>
    </source>
</evidence>
<dbReference type="VEuPathDB" id="FungiDB:UREG_02332"/>
<dbReference type="PROSITE" id="PS00125">
    <property type="entry name" value="SER_THR_PHOSPHATASE"/>
    <property type="match status" value="1"/>
</dbReference>
<comment type="similarity">
    <text evidence="6 7">Belongs to the PPP phosphatase family. PP-Z subfamily.</text>
</comment>
<keyword evidence="5 7" id="KW-0464">Manganese</keyword>
<keyword evidence="12" id="KW-1185">Reference proteome</keyword>
<evidence type="ECO:0000313" key="11">
    <source>
        <dbReference type="EMBL" id="EEP77483.1"/>
    </source>
</evidence>
<keyword evidence="2 7" id="KW-0479">Metal-binding</keyword>
<comment type="catalytic activity">
    <reaction evidence="7 8">
        <text>O-phospho-L-threonyl-[protein] + H2O = L-threonyl-[protein] + phosphate</text>
        <dbReference type="Rhea" id="RHEA:47004"/>
        <dbReference type="Rhea" id="RHEA-COMP:11060"/>
        <dbReference type="Rhea" id="RHEA-COMP:11605"/>
        <dbReference type="ChEBI" id="CHEBI:15377"/>
        <dbReference type="ChEBI" id="CHEBI:30013"/>
        <dbReference type="ChEBI" id="CHEBI:43474"/>
        <dbReference type="ChEBI" id="CHEBI:61977"/>
        <dbReference type="EC" id="3.1.3.16"/>
    </reaction>
</comment>
<keyword evidence="3 7" id="KW-0378">Hydrolase</keyword>
<feature type="compositionally biased region" description="Low complexity" evidence="9">
    <location>
        <begin position="85"/>
        <end position="104"/>
    </location>
</feature>
<dbReference type="Gene3D" id="3.60.21.10">
    <property type="match status" value="1"/>
</dbReference>